<dbReference type="InterPro" id="IPR025943">
    <property type="entry name" value="Sigma_54_int_dom_ATP-bd_2"/>
</dbReference>
<dbReference type="InterPro" id="IPR029016">
    <property type="entry name" value="GAF-like_dom_sf"/>
</dbReference>
<name>A0A4Z0RAI9_9FIRM</name>
<dbReference type="SUPFAM" id="SSF46689">
    <property type="entry name" value="Homeodomain-like"/>
    <property type="match status" value="1"/>
</dbReference>
<dbReference type="InterPro" id="IPR002197">
    <property type="entry name" value="HTH_Fis"/>
</dbReference>
<evidence type="ECO:0000256" key="2">
    <source>
        <dbReference type="ARBA" id="ARBA00022840"/>
    </source>
</evidence>
<dbReference type="InterPro" id="IPR035965">
    <property type="entry name" value="PAS-like_dom_sf"/>
</dbReference>
<dbReference type="EMBL" id="SPQQ01000001">
    <property type="protein sequence ID" value="TGE40232.1"/>
    <property type="molecule type" value="Genomic_DNA"/>
</dbReference>
<dbReference type="Gene3D" id="3.30.450.40">
    <property type="match status" value="1"/>
</dbReference>
<dbReference type="SUPFAM" id="SSF55785">
    <property type="entry name" value="PYP-like sensor domain (PAS domain)"/>
    <property type="match status" value="1"/>
</dbReference>
<keyword evidence="1" id="KW-0547">Nucleotide-binding</keyword>
<comment type="caution">
    <text evidence="7">The sequence shown here is derived from an EMBL/GenBank/DDBJ whole genome shotgun (WGS) entry which is preliminary data.</text>
</comment>
<feature type="domain" description="Sigma-54 factor interaction" evidence="6">
    <location>
        <begin position="337"/>
        <end position="566"/>
    </location>
</feature>
<dbReference type="Gene3D" id="3.40.50.300">
    <property type="entry name" value="P-loop containing nucleotide triphosphate hydrolases"/>
    <property type="match status" value="1"/>
</dbReference>
<dbReference type="InterPro" id="IPR058031">
    <property type="entry name" value="AAA_lid_NorR"/>
</dbReference>
<dbReference type="Pfam" id="PF25601">
    <property type="entry name" value="AAA_lid_14"/>
    <property type="match status" value="1"/>
</dbReference>
<dbReference type="InterPro" id="IPR025944">
    <property type="entry name" value="Sigma_54_int_dom_CS"/>
</dbReference>
<dbReference type="PANTHER" id="PTHR32071:SF57">
    <property type="entry name" value="C4-DICARBOXYLATE TRANSPORT TRANSCRIPTIONAL REGULATORY PROTEIN DCTD"/>
    <property type="match status" value="1"/>
</dbReference>
<dbReference type="PROSITE" id="PS50045">
    <property type="entry name" value="SIGMA54_INTERACT_4"/>
    <property type="match status" value="1"/>
</dbReference>
<dbReference type="Pfam" id="PF00158">
    <property type="entry name" value="Sigma54_activat"/>
    <property type="match status" value="1"/>
</dbReference>
<keyword evidence="2" id="KW-0067">ATP-binding</keyword>
<proteinExistence type="predicted"/>
<dbReference type="SUPFAM" id="SSF52540">
    <property type="entry name" value="P-loop containing nucleoside triphosphate hydrolases"/>
    <property type="match status" value="1"/>
</dbReference>
<evidence type="ECO:0000256" key="1">
    <source>
        <dbReference type="ARBA" id="ARBA00022741"/>
    </source>
</evidence>
<accession>A0A4Z0RAI9</accession>
<dbReference type="InterPro" id="IPR025662">
    <property type="entry name" value="Sigma_54_int_dom_ATP-bd_1"/>
</dbReference>
<dbReference type="Pfam" id="PF02954">
    <property type="entry name" value="HTH_8"/>
    <property type="match status" value="1"/>
</dbReference>
<dbReference type="OrthoDB" id="9803970at2"/>
<dbReference type="InterPro" id="IPR003593">
    <property type="entry name" value="AAA+_ATPase"/>
</dbReference>
<dbReference type="GO" id="GO:0005524">
    <property type="term" value="F:ATP binding"/>
    <property type="evidence" value="ECO:0007669"/>
    <property type="project" value="UniProtKB-KW"/>
</dbReference>
<evidence type="ECO:0000256" key="5">
    <source>
        <dbReference type="ARBA" id="ARBA00023163"/>
    </source>
</evidence>
<organism evidence="7 8">
    <name type="scientific">Desulfosporosinus fructosivorans</name>
    <dbReference type="NCBI Taxonomy" id="2018669"/>
    <lineage>
        <taxon>Bacteria</taxon>
        <taxon>Bacillati</taxon>
        <taxon>Bacillota</taxon>
        <taxon>Clostridia</taxon>
        <taxon>Eubacteriales</taxon>
        <taxon>Desulfitobacteriaceae</taxon>
        <taxon>Desulfosporosinus</taxon>
    </lineage>
</organism>
<dbReference type="AlphaFoldDB" id="A0A4Z0RAI9"/>
<evidence type="ECO:0000313" key="7">
    <source>
        <dbReference type="EMBL" id="TGE40232.1"/>
    </source>
</evidence>
<dbReference type="GO" id="GO:0043565">
    <property type="term" value="F:sequence-specific DNA binding"/>
    <property type="evidence" value="ECO:0007669"/>
    <property type="project" value="InterPro"/>
</dbReference>
<dbReference type="CDD" id="cd00009">
    <property type="entry name" value="AAA"/>
    <property type="match status" value="1"/>
</dbReference>
<dbReference type="PROSITE" id="PS00676">
    <property type="entry name" value="SIGMA54_INTERACT_2"/>
    <property type="match status" value="1"/>
</dbReference>
<evidence type="ECO:0000256" key="4">
    <source>
        <dbReference type="ARBA" id="ARBA00023125"/>
    </source>
</evidence>
<dbReference type="SMART" id="SM00382">
    <property type="entry name" value="AAA"/>
    <property type="match status" value="1"/>
</dbReference>
<protein>
    <submittedName>
        <fullName evidence="7">Sigma-54-dependent Fis family transcriptional regulator</fullName>
    </submittedName>
</protein>
<evidence type="ECO:0000313" key="8">
    <source>
        <dbReference type="Proteomes" id="UP000298460"/>
    </source>
</evidence>
<evidence type="ECO:0000259" key="6">
    <source>
        <dbReference type="PROSITE" id="PS50045"/>
    </source>
</evidence>
<dbReference type="PROSITE" id="PS00688">
    <property type="entry name" value="SIGMA54_INTERACT_3"/>
    <property type="match status" value="1"/>
</dbReference>
<keyword evidence="3" id="KW-0805">Transcription regulation</keyword>
<dbReference type="InterPro" id="IPR027417">
    <property type="entry name" value="P-loop_NTPase"/>
</dbReference>
<dbReference type="PROSITE" id="PS00675">
    <property type="entry name" value="SIGMA54_INTERACT_1"/>
    <property type="match status" value="1"/>
</dbReference>
<dbReference type="Proteomes" id="UP000298460">
    <property type="component" value="Unassembled WGS sequence"/>
</dbReference>
<keyword evidence="4" id="KW-0238">DNA-binding</keyword>
<keyword evidence="8" id="KW-1185">Reference proteome</keyword>
<dbReference type="PANTHER" id="PTHR32071">
    <property type="entry name" value="TRANSCRIPTIONAL REGULATORY PROTEIN"/>
    <property type="match status" value="1"/>
</dbReference>
<dbReference type="GO" id="GO:0006355">
    <property type="term" value="P:regulation of DNA-templated transcription"/>
    <property type="evidence" value="ECO:0007669"/>
    <property type="project" value="InterPro"/>
</dbReference>
<dbReference type="Gene3D" id="3.30.450.20">
    <property type="entry name" value="PAS domain"/>
    <property type="match status" value="1"/>
</dbReference>
<dbReference type="InterPro" id="IPR009057">
    <property type="entry name" value="Homeodomain-like_sf"/>
</dbReference>
<dbReference type="Gene3D" id="1.10.10.60">
    <property type="entry name" value="Homeodomain-like"/>
    <property type="match status" value="1"/>
</dbReference>
<dbReference type="Gene3D" id="1.10.8.60">
    <property type="match status" value="1"/>
</dbReference>
<dbReference type="FunFam" id="3.40.50.300:FF:000006">
    <property type="entry name" value="DNA-binding transcriptional regulator NtrC"/>
    <property type="match status" value="1"/>
</dbReference>
<sequence length="657" mass="74331">MNKEVSASWLRSRELGINPYMEVSKSHLSSSQYQETMDKNSLIIEIAKPMIDTFKEMTILTSGYILYLCDKNGAFLLQEGDMMRVPTENLIWNEYTIGTNVHSLCVRLKRPVQLMGPEHYCVALENIMASAAPILDNSGEVIATLILSQPLIERPWLESFHNLRSHTLGLITSLATAVELQIKLHINNEELNESNVNLRIVNDKLITTHGTLETTFAFIDEGIISIDRTGVIIHINKEGTRMLKLISDEIGTINIKRFLCSHSRIMDLVIKGNNVDVEESICIADDEQTYLVNIRPIVNLKTNQVVSAVLKLTQIEKINALAVNRSGSIATYSFKDILGENKEFKKSIAIAERFASLPENILMIGESGTGKELFAQAIHNTYRPQGTFMAVNCAAMPRELIESELFGYEGGSFTGAERNGRPGKIELAHGGTLFLDEIGDMPLEIQAVLLRTLEDRQVMRIGGRRYKKVDFRLVAATNKDLYKMVKENQYREDLYFRMSVLTINIPPLRKRGNDIEILSKLFIENYCKKQGRKIQQISPAVQKIINEYEWPGNVRQLENAMIYAVNTAQDNLIKPENLPNYILLDSSPIKFNEITDNKMLRLENLEKVAIEKSLLLANNYLPVAAEILGISRSTLYRKLKDYNIDNTTAKTPSKMPK</sequence>
<gene>
    <name evidence="7" type="ORF">E4K67_02910</name>
</gene>
<evidence type="ECO:0000256" key="3">
    <source>
        <dbReference type="ARBA" id="ARBA00023015"/>
    </source>
</evidence>
<keyword evidence="5" id="KW-0804">Transcription</keyword>
<dbReference type="InterPro" id="IPR002078">
    <property type="entry name" value="Sigma_54_int"/>
</dbReference>
<reference evidence="7 8" key="1">
    <citation type="submission" date="2019-03" db="EMBL/GenBank/DDBJ databases">
        <title>Draft Genome Sequence of Desulfosporosinus fructosivorans Strain 63.6F, Isolated from Marine Sediment in the Baltic Sea.</title>
        <authorList>
            <person name="Hausmann B."/>
            <person name="Vandieken V."/>
            <person name="Pjevac P."/>
            <person name="Schreck K."/>
            <person name="Herbold C.W."/>
            <person name="Loy A."/>
        </authorList>
    </citation>
    <scope>NUCLEOTIDE SEQUENCE [LARGE SCALE GENOMIC DNA]</scope>
    <source>
        <strain evidence="7 8">63.6F</strain>
    </source>
</reference>